<feature type="compositionally biased region" description="Low complexity" evidence="2">
    <location>
        <begin position="343"/>
        <end position="355"/>
    </location>
</feature>
<dbReference type="SUPFAM" id="SSF57756">
    <property type="entry name" value="Retrovirus zinc finger-like domains"/>
    <property type="match status" value="1"/>
</dbReference>
<evidence type="ECO:0000259" key="3">
    <source>
        <dbReference type="PROSITE" id="PS50158"/>
    </source>
</evidence>
<reference evidence="4 5" key="1">
    <citation type="journal article" date="2024" name="bioRxiv">
        <title>A reference genome for Trichogramma kaykai: A tiny desert-dwelling parasitoid wasp with competing sex-ratio distorters.</title>
        <authorList>
            <person name="Culotta J."/>
            <person name="Lindsey A.R."/>
        </authorList>
    </citation>
    <scope>NUCLEOTIDE SEQUENCE [LARGE SCALE GENOMIC DNA]</scope>
    <source>
        <strain evidence="4 5">KSX58</strain>
    </source>
</reference>
<feature type="region of interest" description="Disordered" evidence="2">
    <location>
        <begin position="1"/>
        <end position="21"/>
    </location>
</feature>
<name>A0ABD2XTE6_9HYME</name>
<proteinExistence type="predicted"/>
<feature type="compositionally biased region" description="Polar residues" evidence="2">
    <location>
        <begin position="258"/>
        <end position="274"/>
    </location>
</feature>
<dbReference type="PROSITE" id="PS50158">
    <property type="entry name" value="ZF_CCHC"/>
    <property type="match status" value="1"/>
</dbReference>
<dbReference type="GO" id="GO:0008270">
    <property type="term" value="F:zinc ion binding"/>
    <property type="evidence" value="ECO:0007669"/>
    <property type="project" value="UniProtKB-KW"/>
</dbReference>
<dbReference type="InterPro" id="IPR036875">
    <property type="entry name" value="Znf_CCHC_sf"/>
</dbReference>
<keyword evidence="1" id="KW-0862">Zinc</keyword>
<feature type="region of interest" description="Disordered" evidence="2">
    <location>
        <begin position="338"/>
        <end position="371"/>
    </location>
</feature>
<keyword evidence="1" id="KW-0863">Zinc-finger</keyword>
<feature type="compositionally biased region" description="Basic residues" evidence="2">
    <location>
        <begin position="279"/>
        <end position="289"/>
    </location>
</feature>
<comment type="caution">
    <text evidence="4">The sequence shown here is derived from an EMBL/GenBank/DDBJ whole genome shotgun (WGS) entry which is preliminary data.</text>
</comment>
<feature type="domain" description="CCHC-type" evidence="3">
    <location>
        <begin position="182"/>
        <end position="198"/>
    </location>
</feature>
<accession>A0ABD2XTE6</accession>
<feature type="compositionally biased region" description="Basic and acidic residues" evidence="2">
    <location>
        <begin position="199"/>
        <end position="210"/>
    </location>
</feature>
<organism evidence="4 5">
    <name type="scientific">Trichogramma kaykai</name>
    <dbReference type="NCBI Taxonomy" id="54128"/>
    <lineage>
        <taxon>Eukaryota</taxon>
        <taxon>Metazoa</taxon>
        <taxon>Ecdysozoa</taxon>
        <taxon>Arthropoda</taxon>
        <taxon>Hexapoda</taxon>
        <taxon>Insecta</taxon>
        <taxon>Pterygota</taxon>
        <taxon>Neoptera</taxon>
        <taxon>Endopterygota</taxon>
        <taxon>Hymenoptera</taxon>
        <taxon>Apocrita</taxon>
        <taxon>Proctotrupomorpha</taxon>
        <taxon>Chalcidoidea</taxon>
        <taxon>Trichogrammatidae</taxon>
        <taxon>Trichogramma</taxon>
    </lineage>
</organism>
<dbReference type="InterPro" id="IPR001878">
    <property type="entry name" value="Znf_CCHC"/>
</dbReference>
<dbReference type="AlphaFoldDB" id="A0ABD2XTE6"/>
<dbReference type="EMBL" id="JBJJXI010000003">
    <property type="protein sequence ID" value="KAL3407608.1"/>
    <property type="molecule type" value="Genomic_DNA"/>
</dbReference>
<protein>
    <recommendedName>
        <fullName evidence="3">CCHC-type domain-containing protein</fullName>
    </recommendedName>
</protein>
<evidence type="ECO:0000256" key="1">
    <source>
        <dbReference type="PROSITE-ProRule" id="PRU00047"/>
    </source>
</evidence>
<evidence type="ECO:0000256" key="2">
    <source>
        <dbReference type="SAM" id="MobiDB-lite"/>
    </source>
</evidence>
<sequence length="371" mass="41369">MSQPNSNSSWKHGESPTTQVNMARNTEVSVSPMINSNPSGNRRSYAQATEICYTDEMAIVMDALDGIKYTDYLKTLKNHIDPKKMKHMSTQIAQQTGSYFQCLSCYLRPSPHRFASENGDKTCLAHELAQISTDDPELAHISCHRRQVYIKAEDEAKLLPAIALRRADQTNHVYFSTSSNTRCFNCNEEGHQARHCRQGRPEPTEKEKENALAQEKATPAEIETSQSQPITSSVDVGKTPTKPFEIFSQPFNKKRIASPTTSHLSENGNAQEASPHNIKPAKKPRLKKSRKDESKPSLEDITSQITQAVVAQGATDIDIRAPTLTKFLHDSGEDVNAEDSVYEEFSSTEESSFTTDTDHTKTHKAISRGPQ</sequence>
<evidence type="ECO:0000313" key="4">
    <source>
        <dbReference type="EMBL" id="KAL3407608.1"/>
    </source>
</evidence>
<evidence type="ECO:0000313" key="5">
    <source>
        <dbReference type="Proteomes" id="UP001627154"/>
    </source>
</evidence>
<gene>
    <name evidence="4" type="ORF">TKK_000287</name>
</gene>
<feature type="region of interest" description="Disordered" evidence="2">
    <location>
        <begin position="194"/>
        <end position="300"/>
    </location>
</feature>
<keyword evidence="5" id="KW-1185">Reference proteome</keyword>
<dbReference type="Proteomes" id="UP001627154">
    <property type="component" value="Unassembled WGS sequence"/>
</dbReference>
<dbReference type="Pfam" id="PF00098">
    <property type="entry name" value="zf-CCHC"/>
    <property type="match status" value="1"/>
</dbReference>
<feature type="compositionally biased region" description="Basic residues" evidence="2">
    <location>
        <begin position="361"/>
        <end position="371"/>
    </location>
</feature>
<keyword evidence="1" id="KW-0479">Metal-binding</keyword>
<dbReference type="Gene3D" id="4.10.60.10">
    <property type="entry name" value="Zinc finger, CCHC-type"/>
    <property type="match status" value="1"/>
</dbReference>
<feature type="compositionally biased region" description="Polar residues" evidence="2">
    <location>
        <begin position="223"/>
        <end position="234"/>
    </location>
</feature>
<dbReference type="SMART" id="SM00343">
    <property type="entry name" value="ZnF_C2HC"/>
    <property type="match status" value="1"/>
</dbReference>